<dbReference type="Pfam" id="PF18758">
    <property type="entry name" value="KDZ"/>
    <property type="match status" value="1"/>
</dbReference>
<dbReference type="OrthoDB" id="544270at2759"/>
<dbReference type="PANTHER" id="PTHR33104:SF2">
    <property type="entry name" value="CXC3 LIKE CYSTEINE CLUSTER DOMAIN-CONTAINING PROTEIN"/>
    <property type="match status" value="1"/>
</dbReference>
<evidence type="ECO:0008006" key="3">
    <source>
        <dbReference type="Google" id="ProtNLM"/>
    </source>
</evidence>
<keyword evidence="2" id="KW-1185">Reference proteome</keyword>
<protein>
    <recommendedName>
        <fullName evidence="3">CxC3 like cysteine cluster domain-containing protein</fullName>
    </recommendedName>
</protein>
<proteinExistence type="predicted"/>
<evidence type="ECO:0000313" key="1">
    <source>
        <dbReference type="EMBL" id="KAG2483779.1"/>
    </source>
</evidence>
<sequence>MADQLRVYAQQLDTLSRERSALVLGHAQRRVDTLAARAAADAAMHATSCPGARGGAMQAPATEVPAAKLTTGVATVTYVSLVGSGALQVPHTKCECGAVFTVQPIPAGCFPLTPVSTCLWFDLDVHRAYRHLGLQDGLSAAGFVDFLSAQAACKLDDRAFVPSFFSYLRSKAIVEDWAALGVEGMDAGPFGGCAICAETPAVPGEDTDPYRLSVSLDAVTKLGHYASCGTATRGLPHHISTFFGAVDGQVQAAYSAGALELERVVSGRVGAQAAGEEPSCRSSLHCARPNSSSAGPCDVHGVVGAVCMHTVPVRGGFCDMPKPEQFSYYLLMLHHLVQQRPDLKDVYIDFGCQIRSTWRRYVANHPELPQAAKDLRIMVNWMHGSGHEIACQLVNSGRYSPAAARRIGEEIEQLWSMTKSAGSLVRYMSLHHRRDFIEALLADIGRDKLKRIVVLTETRYADTIKLLDAHRKALASVMSEAAKAAPPVLDPQVAAEEYKRVVLGTEREETTDGDAWKVEYARLCLRLGELKRLQISAPSLAVVSSSASVALATASTDDALSKVRAALTAMEHKRDLPPTERSKWTKGYEPFDCALDKLRRKEVERCQSRIEQLVLEIRALHSDRAAAGCADKETKSMQARGKRKRAQVRALLEEMYVWQSVGGGSSARLTEQQLKSLFDPGTPMPWGNNESLVRLHHGRRYLEAAADLARTSEEEATLRVEKKRLGAWVRHAASCLQAARERAAACEGTVFLIDQHLALVDQLRTELGRSRIPV</sequence>
<accession>A0A835XI12</accession>
<dbReference type="EMBL" id="JAEHOE010000166">
    <property type="protein sequence ID" value="KAG2483779.1"/>
    <property type="molecule type" value="Genomic_DNA"/>
</dbReference>
<evidence type="ECO:0000313" key="2">
    <source>
        <dbReference type="Proteomes" id="UP000612055"/>
    </source>
</evidence>
<dbReference type="InterPro" id="IPR040521">
    <property type="entry name" value="KDZ"/>
</dbReference>
<reference evidence="1" key="1">
    <citation type="journal article" date="2020" name="bioRxiv">
        <title>Comparative genomics of Chlamydomonas.</title>
        <authorList>
            <person name="Craig R.J."/>
            <person name="Hasan A.R."/>
            <person name="Ness R.W."/>
            <person name="Keightley P.D."/>
        </authorList>
    </citation>
    <scope>NUCLEOTIDE SEQUENCE</scope>
    <source>
        <strain evidence="1">CCAP 11/70</strain>
    </source>
</reference>
<gene>
    <name evidence="1" type="ORF">HYH03_017375</name>
</gene>
<organism evidence="1 2">
    <name type="scientific">Edaphochlamys debaryana</name>
    <dbReference type="NCBI Taxonomy" id="47281"/>
    <lineage>
        <taxon>Eukaryota</taxon>
        <taxon>Viridiplantae</taxon>
        <taxon>Chlorophyta</taxon>
        <taxon>core chlorophytes</taxon>
        <taxon>Chlorophyceae</taxon>
        <taxon>CS clade</taxon>
        <taxon>Chlamydomonadales</taxon>
        <taxon>Chlamydomonadales incertae sedis</taxon>
        <taxon>Edaphochlamys</taxon>
    </lineage>
</organism>
<dbReference type="PANTHER" id="PTHR33104">
    <property type="entry name" value="SI:DKEY-29D5.2"/>
    <property type="match status" value="1"/>
</dbReference>
<name>A0A835XI12_9CHLO</name>
<dbReference type="Proteomes" id="UP000612055">
    <property type="component" value="Unassembled WGS sequence"/>
</dbReference>
<comment type="caution">
    <text evidence="1">The sequence shown here is derived from an EMBL/GenBank/DDBJ whole genome shotgun (WGS) entry which is preliminary data.</text>
</comment>
<dbReference type="AlphaFoldDB" id="A0A835XI12"/>